<keyword evidence="6" id="KW-0378">Hydrolase</keyword>
<dbReference type="Pfam" id="PF01870">
    <property type="entry name" value="Hjc"/>
    <property type="match status" value="1"/>
</dbReference>
<dbReference type="InterPro" id="IPR011856">
    <property type="entry name" value="tRNA_endonuc-like_dom_sf"/>
</dbReference>
<sequence length="135" mass="15360">MSKKRATSYERNLGDRFWKEGFAVMRAPSSSGTSVFPRPDLLVGSSKKKKIFAIELKTARQDTFYVTKKQINGLTKFSEIFGAIPILAVKYVSKRLPFLFLKIPDDLIESRGESYVINIEHVTRVGKKLEELISD</sequence>
<dbReference type="InterPro" id="IPR011335">
    <property type="entry name" value="Restrct_endonuc-II-like"/>
</dbReference>
<comment type="catalytic activity">
    <reaction evidence="11">
        <text>Endonucleolytic cleavage at a junction such as a reciprocal single-stranded crossover between two homologous DNA duplexes (Holliday junction).</text>
        <dbReference type="EC" id="3.1.21.10"/>
    </reaction>
</comment>
<keyword evidence="9" id="KW-0233">DNA recombination</keyword>
<evidence type="ECO:0000256" key="10">
    <source>
        <dbReference type="ARBA" id="ARBA00023204"/>
    </source>
</evidence>
<dbReference type="GO" id="GO:0006281">
    <property type="term" value="P:DNA repair"/>
    <property type="evidence" value="ECO:0007669"/>
    <property type="project" value="UniProtKB-KW"/>
</dbReference>
<gene>
    <name evidence="12" type="ORF">K9W45_10355</name>
</gene>
<name>A0A9Y1FKX7_9ARCH</name>
<evidence type="ECO:0000256" key="1">
    <source>
        <dbReference type="ARBA" id="ARBA00001946"/>
    </source>
</evidence>
<dbReference type="Proteomes" id="UP001201020">
    <property type="component" value="Chromosome"/>
</dbReference>
<dbReference type="InterPro" id="IPR002732">
    <property type="entry name" value="Hjc"/>
</dbReference>
<dbReference type="PIRSF" id="PIRSF004985">
    <property type="entry name" value="Hlld_jn_rslvs_ar"/>
    <property type="match status" value="1"/>
</dbReference>
<dbReference type="PANTHER" id="PTHR39651:SF1">
    <property type="entry name" value="HOLLIDAY JUNCTION RESOLVASE HJC"/>
    <property type="match status" value="1"/>
</dbReference>
<keyword evidence="4" id="KW-0255">Endonuclease</keyword>
<accession>A0A9Y1FKX7</accession>
<dbReference type="AlphaFoldDB" id="A0A9Y1FKX7"/>
<dbReference type="GO" id="GO:0008821">
    <property type="term" value="F:crossover junction DNA endonuclease activity"/>
    <property type="evidence" value="ECO:0007669"/>
    <property type="project" value="UniProtKB-EC"/>
</dbReference>
<reference evidence="12" key="1">
    <citation type="journal article" date="2022" name="Nat. Microbiol.">
        <title>Unique mobile elements and scalable gene flow at the prokaryote-eukaryote boundary revealed by circularized Asgard archaea genomes.</title>
        <authorList>
            <person name="Wu F."/>
            <person name="Speth D.R."/>
            <person name="Philosof A."/>
            <person name="Cremiere A."/>
            <person name="Narayanan A."/>
            <person name="Barco R.A."/>
            <person name="Connon S.A."/>
            <person name="Amend J.P."/>
            <person name="Antoshechkin I.A."/>
            <person name="Orphan V.J."/>
        </authorList>
    </citation>
    <scope>NUCLEOTIDE SEQUENCE</scope>
    <source>
        <strain evidence="12">PM71</strain>
    </source>
</reference>
<dbReference type="GO" id="GO:0003677">
    <property type="term" value="F:DNA binding"/>
    <property type="evidence" value="ECO:0007669"/>
    <property type="project" value="UniProtKB-KW"/>
</dbReference>
<comment type="cofactor">
    <cofactor evidence="1">
        <name>Mg(2+)</name>
        <dbReference type="ChEBI" id="CHEBI:18420"/>
    </cofactor>
</comment>
<dbReference type="EMBL" id="CP084166">
    <property type="protein sequence ID" value="UJG40229.1"/>
    <property type="molecule type" value="Genomic_DNA"/>
</dbReference>
<dbReference type="GO" id="GO:0046872">
    <property type="term" value="F:metal ion binding"/>
    <property type="evidence" value="ECO:0007669"/>
    <property type="project" value="UniProtKB-KW"/>
</dbReference>
<keyword evidence="3" id="KW-0479">Metal-binding</keyword>
<keyword evidence="8" id="KW-0238">DNA-binding</keyword>
<evidence type="ECO:0000256" key="11">
    <source>
        <dbReference type="ARBA" id="ARBA00029354"/>
    </source>
</evidence>
<evidence type="ECO:0000256" key="8">
    <source>
        <dbReference type="ARBA" id="ARBA00023125"/>
    </source>
</evidence>
<evidence type="ECO:0000256" key="3">
    <source>
        <dbReference type="ARBA" id="ARBA00022723"/>
    </source>
</evidence>
<evidence type="ECO:0000256" key="4">
    <source>
        <dbReference type="ARBA" id="ARBA00022759"/>
    </source>
</evidence>
<dbReference type="PANTHER" id="PTHR39651">
    <property type="entry name" value="HOLLIDAY JUNCTION RESOLVASE HJC"/>
    <property type="match status" value="1"/>
</dbReference>
<evidence type="ECO:0000256" key="5">
    <source>
        <dbReference type="ARBA" id="ARBA00022763"/>
    </source>
</evidence>
<protein>
    <recommendedName>
        <fullName evidence="13">Holliday junction resolvase Hjc</fullName>
    </recommendedName>
</protein>
<keyword evidence="10" id="KW-0234">DNA repair</keyword>
<evidence type="ECO:0000313" key="12">
    <source>
        <dbReference type="EMBL" id="UJG40229.1"/>
    </source>
</evidence>
<proteinExistence type="predicted"/>
<dbReference type="GO" id="GO:0006310">
    <property type="term" value="P:DNA recombination"/>
    <property type="evidence" value="ECO:0007669"/>
    <property type="project" value="UniProtKB-KW"/>
</dbReference>
<dbReference type="InterPro" id="IPR014428">
    <property type="entry name" value="Hjc_arc"/>
</dbReference>
<keyword evidence="2" id="KW-0540">Nuclease</keyword>
<evidence type="ECO:0008006" key="13">
    <source>
        <dbReference type="Google" id="ProtNLM"/>
    </source>
</evidence>
<evidence type="ECO:0000256" key="7">
    <source>
        <dbReference type="ARBA" id="ARBA00022842"/>
    </source>
</evidence>
<keyword evidence="5" id="KW-0227">DNA damage</keyword>
<dbReference type="Gene3D" id="3.40.1350.10">
    <property type="match status" value="1"/>
</dbReference>
<organism evidence="12">
    <name type="scientific">Candidatus Heimdallarchaeum aukensis</name>
    <dbReference type="NCBI Taxonomy" id="2876573"/>
    <lineage>
        <taxon>Archaea</taxon>
        <taxon>Promethearchaeati</taxon>
        <taxon>Candidatus Heimdallarchaeota</taxon>
        <taxon>Candidatus Heimdallarchaeia (ex Rinke et al. 2021) (nom. nud.)</taxon>
        <taxon>Candidatus Heimdallarchaeales</taxon>
        <taxon>Candidatus Heimdallarchaeaceae</taxon>
        <taxon>Candidatus Heimdallarchaeum</taxon>
    </lineage>
</organism>
<evidence type="ECO:0000256" key="9">
    <source>
        <dbReference type="ARBA" id="ARBA00023172"/>
    </source>
</evidence>
<dbReference type="SUPFAM" id="SSF52980">
    <property type="entry name" value="Restriction endonuclease-like"/>
    <property type="match status" value="1"/>
</dbReference>
<keyword evidence="7" id="KW-0460">Magnesium</keyword>
<dbReference type="NCBIfam" id="NF040854">
    <property type="entry name" value="Hol_resolv_Hjc"/>
    <property type="match status" value="1"/>
</dbReference>
<evidence type="ECO:0000256" key="6">
    <source>
        <dbReference type="ARBA" id="ARBA00022801"/>
    </source>
</evidence>
<evidence type="ECO:0000256" key="2">
    <source>
        <dbReference type="ARBA" id="ARBA00022722"/>
    </source>
</evidence>